<dbReference type="AlphaFoldDB" id="A0A1S8S9V6"/>
<evidence type="ECO:0000313" key="2">
    <source>
        <dbReference type="EMBL" id="OOM62231.1"/>
    </source>
</evidence>
<dbReference type="RefSeq" id="WP_077838564.1">
    <property type="nucleotide sequence ID" value="NZ_JABTAE010000001.1"/>
</dbReference>
<dbReference type="InterPro" id="IPR003615">
    <property type="entry name" value="HNH_nuc"/>
</dbReference>
<gene>
    <name evidence="2" type="ORF">CLBCK_19340</name>
</gene>
<proteinExistence type="predicted"/>
<dbReference type="Proteomes" id="UP000190973">
    <property type="component" value="Unassembled WGS sequence"/>
</dbReference>
<reference evidence="2 3" key="1">
    <citation type="submission" date="2016-05" db="EMBL/GenBank/DDBJ databases">
        <title>Microbial solvent formation.</title>
        <authorList>
            <person name="Poehlein A."/>
            <person name="Montoya Solano J.D."/>
            <person name="Flitsch S."/>
            <person name="Krabben P."/>
            <person name="Duerre P."/>
            <person name="Daniel R."/>
        </authorList>
    </citation>
    <scope>NUCLEOTIDE SEQUENCE [LARGE SCALE GENOMIC DNA]</scope>
    <source>
        <strain evidence="2 3">DSM 53</strain>
    </source>
</reference>
<organism evidence="2 3">
    <name type="scientific">Clostridium beijerinckii</name>
    <name type="common">Clostridium MP</name>
    <dbReference type="NCBI Taxonomy" id="1520"/>
    <lineage>
        <taxon>Bacteria</taxon>
        <taxon>Bacillati</taxon>
        <taxon>Bacillota</taxon>
        <taxon>Clostridia</taxon>
        <taxon>Eubacteriales</taxon>
        <taxon>Clostridiaceae</taxon>
        <taxon>Clostridium</taxon>
    </lineage>
</organism>
<name>A0A1S8S9V6_CLOBE</name>
<protein>
    <recommendedName>
        <fullName evidence="1">HNH nuclease domain-containing protein</fullName>
    </recommendedName>
</protein>
<dbReference type="EMBL" id="LZZI01000026">
    <property type="protein sequence ID" value="OOM62231.1"/>
    <property type="molecule type" value="Genomic_DNA"/>
</dbReference>
<sequence length="384" mass="46291">MIIECNCMKMWSEKCKKQVTGWLEQYDELEMYPSQYHIYYEEYRARGIISDTKNDKVLYNYLIDNNLLGEDLCYLEIARKLVLKDDEYYLNKEEENIDSMRDYLYWSYGNPTDMDNLLRRHFVKNAMADYKCNCREKWKNSCINYARALRYVDNMWDCMPALYIPYVNEYTHRRIISQRKNDEILYKYILKNNLLEDDLCYYTLACKLCIEENNYLLMDHEGNLKFLIDYLVWSYGLPYDESNYLRNQIKLKNQKEIKEKYKNSIHKRRIGQAEYREDLIKYYGKCQICGIENKGLLVASHIKDFSKSENNEAVDLYNGFLFCDGHDGLFDKGLISFTDEGNVMISSQLSKHDLDIIKPETIKLDVLEKQKKYLKWHRENKFKK</sequence>
<feature type="domain" description="HNH nuclease" evidence="1">
    <location>
        <begin position="286"/>
        <end position="337"/>
    </location>
</feature>
<dbReference type="Pfam" id="PF13391">
    <property type="entry name" value="HNH_2"/>
    <property type="match status" value="1"/>
</dbReference>
<evidence type="ECO:0000259" key="1">
    <source>
        <dbReference type="Pfam" id="PF13391"/>
    </source>
</evidence>
<evidence type="ECO:0000313" key="3">
    <source>
        <dbReference type="Proteomes" id="UP000190973"/>
    </source>
</evidence>
<accession>A0A1S8S9V6</accession>
<comment type="caution">
    <text evidence="2">The sequence shown here is derived from an EMBL/GenBank/DDBJ whole genome shotgun (WGS) entry which is preliminary data.</text>
</comment>